<dbReference type="EC" id="1.-.-.-" evidence="3"/>
<dbReference type="GO" id="GO:0016491">
    <property type="term" value="F:oxidoreductase activity"/>
    <property type="evidence" value="ECO:0007669"/>
    <property type="project" value="UniProtKB-KW"/>
</dbReference>
<keyword evidence="1 3" id="KW-0560">Oxidoreductase</keyword>
<gene>
    <name evidence="3" type="ORF">RFM42_19960</name>
</gene>
<accession>A0ABU5AAN4</accession>
<evidence type="ECO:0000259" key="2">
    <source>
        <dbReference type="Pfam" id="PF01266"/>
    </source>
</evidence>
<sequence length="425" mass="46042">MSPDPTQQIHDVAVIGGGIVGLSAALELQSRGRLVVVIDPDDEHRRASYGNAGVLSRGSILPVAGPGVWNNFFRYARNADPAVRLRYSSLPALWPWLRRFLRAANEQAQRDSAAILNPLVEAAFERHIALGEIAGTIPLIHRDGWLRLYRSDGNLAGIALEREILGEHGVTTELLSGEAIYELEPFLARRYAHGLLFTQTASVQSPGEVVRRFAAAFRARGGQFLKDCATGLRQTEAGVDVRTRDGIIHAGHAVVSAGAWSGHLLRELGYRIPLVSERGYHAHYRLREGASLGRAINDTSAGFVVAPMNGEVRVLTGVELCRPDDSPRRSQLDLAAAEAAKTLPLGEAAGPIWSGNRPSTPDSLPVIGLAPRHDRIVLAFGHGHIGFSTGPVTGDIVARLIRKERQNLPIAGFDVRRFSRSAAKQ</sequence>
<dbReference type="PANTHER" id="PTHR13847:SF289">
    <property type="entry name" value="GLYCINE OXIDASE"/>
    <property type="match status" value="1"/>
</dbReference>
<reference evidence="3 4" key="1">
    <citation type="submission" date="2023-08" db="EMBL/GenBank/DDBJ databases">
        <title>Implementing the SeqCode for naming new Mesorhizobium species isolated from Vachellia karroo root nodules.</title>
        <authorList>
            <person name="Van Lill M."/>
        </authorList>
    </citation>
    <scope>NUCLEOTIDE SEQUENCE [LARGE SCALE GENOMIC DNA]</scope>
    <source>
        <strain evidence="3 4">VK25D</strain>
    </source>
</reference>
<name>A0ABU5AAN4_9HYPH</name>
<organism evidence="3 4">
    <name type="scientific">Mesorhizobium vachelliae</name>
    <dbReference type="NCBI Taxonomy" id="3072309"/>
    <lineage>
        <taxon>Bacteria</taxon>
        <taxon>Pseudomonadati</taxon>
        <taxon>Pseudomonadota</taxon>
        <taxon>Alphaproteobacteria</taxon>
        <taxon>Hyphomicrobiales</taxon>
        <taxon>Phyllobacteriaceae</taxon>
        <taxon>Mesorhizobium</taxon>
    </lineage>
</organism>
<dbReference type="PANTHER" id="PTHR13847">
    <property type="entry name" value="SARCOSINE DEHYDROGENASE-RELATED"/>
    <property type="match status" value="1"/>
</dbReference>
<dbReference type="Gene3D" id="3.30.9.10">
    <property type="entry name" value="D-Amino Acid Oxidase, subunit A, domain 2"/>
    <property type="match status" value="1"/>
</dbReference>
<comment type="caution">
    <text evidence="3">The sequence shown here is derived from an EMBL/GenBank/DDBJ whole genome shotgun (WGS) entry which is preliminary data.</text>
</comment>
<protein>
    <submittedName>
        <fullName evidence="3">FAD-binding oxidoreductase</fullName>
        <ecNumber evidence="3">1.-.-.-</ecNumber>
    </submittedName>
</protein>
<feature type="domain" description="FAD dependent oxidoreductase" evidence="2">
    <location>
        <begin position="11"/>
        <end position="400"/>
    </location>
</feature>
<dbReference type="Pfam" id="PF01266">
    <property type="entry name" value="DAO"/>
    <property type="match status" value="1"/>
</dbReference>
<dbReference type="InterPro" id="IPR036188">
    <property type="entry name" value="FAD/NAD-bd_sf"/>
</dbReference>
<keyword evidence="4" id="KW-1185">Reference proteome</keyword>
<dbReference type="SUPFAM" id="SSF51905">
    <property type="entry name" value="FAD/NAD(P)-binding domain"/>
    <property type="match status" value="1"/>
</dbReference>
<evidence type="ECO:0000313" key="3">
    <source>
        <dbReference type="EMBL" id="MDX8533276.1"/>
    </source>
</evidence>
<evidence type="ECO:0000256" key="1">
    <source>
        <dbReference type="ARBA" id="ARBA00023002"/>
    </source>
</evidence>
<dbReference type="EMBL" id="JAVIIQ010000007">
    <property type="protein sequence ID" value="MDX8533276.1"/>
    <property type="molecule type" value="Genomic_DNA"/>
</dbReference>
<dbReference type="InterPro" id="IPR006076">
    <property type="entry name" value="FAD-dep_OxRdtase"/>
</dbReference>
<proteinExistence type="predicted"/>
<evidence type="ECO:0000313" key="4">
    <source>
        <dbReference type="Proteomes" id="UP001285154"/>
    </source>
</evidence>
<dbReference type="RefSeq" id="WP_320250065.1">
    <property type="nucleotide sequence ID" value="NZ_JAVIIQ010000007.1"/>
</dbReference>
<dbReference type="Gene3D" id="3.50.50.60">
    <property type="entry name" value="FAD/NAD(P)-binding domain"/>
    <property type="match status" value="1"/>
</dbReference>
<dbReference type="Proteomes" id="UP001285154">
    <property type="component" value="Unassembled WGS sequence"/>
</dbReference>